<evidence type="ECO:0000313" key="1">
    <source>
        <dbReference type="Proteomes" id="UP000887579"/>
    </source>
</evidence>
<evidence type="ECO:0000313" key="2">
    <source>
        <dbReference type="WBParaSite" id="ES5_v2.g11811.t1"/>
    </source>
</evidence>
<dbReference type="WBParaSite" id="ES5_v2.g11811.t1">
    <property type="protein sequence ID" value="ES5_v2.g11811.t1"/>
    <property type="gene ID" value="ES5_v2.g11811"/>
</dbReference>
<reference evidence="2" key="1">
    <citation type="submission" date="2022-11" db="UniProtKB">
        <authorList>
            <consortium name="WormBaseParasite"/>
        </authorList>
    </citation>
    <scope>IDENTIFICATION</scope>
</reference>
<accession>A0AC34F489</accession>
<dbReference type="Proteomes" id="UP000887579">
    <property type="component" value="Unplaced"/>
</dbReference>
<name>A0AC34F489_9BILA</name>
<sequence length="199" mass="22785">MYNWYHFITRIRTDRDFEQLLNGTDWVIDGKIPPFGAYSLLQDGPNEKIPISSTHMQYLKIVYMLILYAMIIVFAIRIFLTVRKSEGQMAHGSNKYQRQITIVMTIEAIVPLFTLIIPILLDLLNFVTGIRISWTGVIALFLIGLAPVFNPIVKLLVISCYRLWIFKALKIGRFFDTSSTSVQIFSTVNAPTHSTSHLV</sequence>
<organism evidence="1 2">
    <name type="scientific">Panagrolaimus sp. ES5</name>
    <dbReference type="NCBI Taxonomy" id="591445"/>
    <lineage>
        <taxon>Eukaryota</taxon>
        <taxon>Metazoa</taxon>
        <taxon>Ecdysozoa</taxon>
        <taxon>Nematoda</taxon>
        <taxon>Chromadorea</taxon>
        <taxon>Rhabditida</taxon>
        <taxon>Tylenchina</taxon>
        <taxon>Panagrolaimomorpha</taxon>
        <taxon>Panagrolaimoidea</taxon>
        <taxon>Panagrolaimidae</taxon>
        <taxon>Panagrolaimus</taxon>
    </lineage>
</organism>
<protein>
    <submittedName>
        <fullName evidence="2">G protein-coupled receptor</fullName>
    </submittedName>
</protein>
<proteinExistence type="predicted"/>